<feature type="region of interest" description="Disordered" evidence="1">
    <location>
        <begin position="30"/>
        <end position="56"/>
    </location>
</feature>
<dbReference type="Proteomes" id="UP000001194">
    <property type="component" value="Unassembled WGS sequence"/>
</dbReference>
<keyword evidence="3" id="KW-1185">Reference proteome</keyword>
<accession>B0DCK4</accession>
<protein>
    <submittedName>
        <fullName evidence="2">Predicted protein</fullName>
    </submittedName>
</protein>
<dbReference type="AlphaFoldDB" id="B0DCK4"/>
<gene>
    <name evidence="2" type="ORF">LACBIDRAFT_298253</name>
</gene>
<dbReference type="InParanoid" id="B0DCK4"/>
<dbReference type="HOGENOM" id="CLU_2441237_0_0_1"/>
<name>B0DCK4_LACBS</name>
<reference evidence="2 3" key="1">
    <citation type="journal article" date="2008" name="Nature">
        <title>The genome of Laccaria bicolor provides insights into mycorrhizal symbiosis.</title>
        <authorList>
            <person name="Martin F."/>
            <person name="Aerts A."/>
            <person name="Ahren D."/>
            <person name="Brun A."/>
            <person name="Danchin E.G.J."/>
            <person name="Duchaussoy F."/>
            <person name="Gibon J."/>
            <person name="Kohler A."/>
            <person name="Lindquist E."/>
            <person name="Pereda V."/>
            <person name="Salamov A."/>
            <person name="Shapiro H.J."/>
            <person name="Wuyts J."/>
            <person name="Blaudez D."/>
            <person name="Buee M."/>
            <person name="Brokstein P."/>
            <person name="Canbaeck B."/>
            <person name="Cohen D."/>
            <person name="Courty P.E."/>
            <person name="Coutinho P.M."/>
            <person name="Delaruelle C."/>
            <person name="Detter J.C."/>
            <person name="Deveau A."/>
            <person name="DiFazio S."/>
            <person name="Duplessis S."/>
            <person name="Fraissinet-Tachet L."/>
            <person name="Lucic E."/>
            <person name="Frey-Klett P."/>
            <person name="Fourrey C."/>
            <person name="Feussner I."/>
            <person name="Gay G."/>
            <person name="Grimwood J."/>
            <person name="Hoegger P.J."/>
            <person name="Jain P."/>
            <person name="Kilaru S."/>
            <person name="Labbe J."/>
            <person name="Lin Y.C."/>
            <person name="Legue V."/>
            <person name="Le Tacon F."/>
            <person name="Marmeisse R."/>
            <person name="Melayah D."/>
            <person name="Montanini B."/>
            <person name="Muratet M."/>
            <person name="Nehls U."/>
            <person name="Niculita-Hirzel H."/>
            <person name="Oudot-Le Secq M.P."/>
            <person name="Peter M."/>
            <person name="Quesneville H."/>
            <person name="Rajashekar B."/>
            <person name="Reich M."/>
            <person name="Rouhier N."/>
            <person name="Schmutz J."/>
            <person name="Yin T."/>
            <person name="Chalot M."/>
            <person name="Henrissat B."/>
            <person name="Kuees U."/>
            <person name="Lucas S."/>
            <person name="Van de Peer Y."/>
            <person name="Podila G.K."/>
            <person name="Polle A."/>
            <person name="Pukkila P.J."/>
            <person name="Richardson P.M."/>
            <person name="Rouze P."/>
            <person name="Sanders I.R."/>
            <person name="Stajich J.E."/>
            <person name="Tunlid A."/>
            <person name="Tuskan G."/>
            <person name="Grigoriev I.V."/>
        </authorList>
    </citation>
    <scope>NUCLEOTIDE SEQUENCE [LARGE SCALE GENOMIC DNA]</scope>
    <source>
        <strain evidence="3">S238N-H82 / ATCC MYA-4686</strain>
    </source>
</reference>
<proteinExistence type="predicted"/>
<dbReference type="KEGG" id="lbc:LACBIDRAFT_298253"/>
<dbReference type="EMBL" id="DS547103">
    <property type="protein sequence ID" value="EDR07746.1"/>
    <property type="molecule type" value="Genomic_DNA"/>
</dbReference>
<dbReference type="GeneID" id="6077050"/>
<evidence type="ECO:0000256" key="1">
    <source>
        <dbReference type="SAM" id="MobiDB-lite"/>
    </source>
</evidence>
<evidence type="ECO:0000313" key="2">
    <source>
        <dbReference type="EMBL" id="EDR07746.1"/>
    </source>
</evidence>
<dbReference type="RefSeq" id="XP_001881535.1">
    <property type="nucleotide sequence ID" value="XM_001881500.1"/>
</dbReference>
<organism evidence="3">
    <name type="scientific">Laccaria bicolor (strain S238N-H82 / ATCC MYA-4686)</name>
    <name type="common">Bicoloured deceiver</name>
    <name type="synonym">Laccaria laccata var. bicolor</name>
    <dbReference type="NCBI Taxonomy" id="486041"/>
    <lineage>
        <taxon>Eukaryota</taxon>
        <taxon>Fungi</taxon>
        <taxon>Dikarya</taxon>
        <taxon>Basidiomycota</taxon>
        <taxon>Agaricomycotina</taxon>
        <taxon>Agaricomycetes</taxon>
        <taxon>Agaricomycetidae</taxon>
        <taxon>Agaricales</taxon>
        <taxon>Agaricineae</taxon>
        <taxon>Hydnangiaceae</taxon>
        <taxon>Laccaria</taxon>
    </lineage>
</organism>
<sequence length="90" mass="10471">MTRNYSPTHIVIQTAQNRQLTPILRSMHRNRHRRCHPPAPSAFRPKAYNGRNPPCSVNRNEHNPLLVLIHKHTSIWIKHPRACGEEGLGW</sequence>
<evidence type="ECO:0000313" key="3">
    <source>
        <dbReference type="Proteomes" id="UP000001194"/>
    </source>
</evidence>